<dbReference type="Gene3D" id="1.20.120.530">
    <property type="entry name" value="GntR ligand-binding domain-like"/>
    <property type="match status" value="1"/>
</dbReference>
<name>A0A031JVQ1_9SPHN</name>
<dbReference type="Gene3D" id="1.10.10.10">
    <property type="entry name" value="Winged helix-like DNA-binding domain superfamily/Winged helix DNA-binding domain"/>
    <property type="match status" value="1"/>
</dbReference>
<dbReference type="PANTHER" id="PTHR43537">
    <property type="entry name" value="TRANSCRIPTIONAL REGULATOR, GNTR FAMILY"/>
    <property type="match status" value="1"/>
</dbReference>
<gene>
    <name evidence="5" type="ORF">BV97_03043</name>
</gene>
<keyword evidence="2" id="KW-0238">DNA-binding</keyword>
<dbReference type="GO" id="GO:0003677">
    <property type="term" value="F:DNA binding"/>
    <property type="evidence" value="ECO:0007669"/>
    <property type="project" value="UniProtKB-KW"/>
</dbReference>
<dbReference type="InterPro" id="IPR036390">
    <property type="entry name" value="WH_DNA-bd_sf"/>
</dbReference>
<evidence type="ECO:0000259" key="4">
    <source>
        <dbReference type="PROSITE" id="PS50949"/>
    </source>
</evidence>
<dbReference type="InterPro" id="IPR000524">
    <property type="entry name" value="Tscrpt_reg_HTH_GntR"/>
</dbReference>
<dbReference type="PANTHER" id="PTHR43537:SF18">
    <property type="entry name" value="L-LACTATE DEHYDROGENASE OPERON REGULATORY PROTEIN-RELATED"/>
    <property type="match status" value="1"/>
</dbReference>
<evidence type="ECO:0000256" key="3">
    <source>
        <dbReference type="ARBA" id="ARBA00023163"/>
    </source>
</evidence>
<evidence type="ECO:0000256" key="1">
    <source>
        <dbReference type="ARBA" id="ARBA00023015"/>
    </source>
</evidence>
<dbReference type="EMBL" id="JFYZ01000014">
    <property type="protein sequence ID" value="EZP80989.1"/>
    <property type="molecule type" value="Genomic_DNA"/>
</dbReference>
<dbReference type="SMART" id="SM00345">
    <property type="entry name" value="HTH_GNTR"/>
    <property type="match status" value="1"/>
</dbReference>
<reference evidence="5 6" key="1">
    <citation type="submission" date="2014-03" db="EMBL/GenBank/DDBJ databases">
        <title>Whole genome sequence of Novosphingobium resinovorum KF1.</title>
        <authorList>
            <person name="Gan H.M."/>
            <person name="Gan H.Y."/>
            <person name="Chew T.H."/>
            <person name="Savka M.A."/>
        </authorList>
    </citation>
    <scope>NUCLEOTIDE SEQUENCE [LARGE SCALE GENOMIC DNA]</scope>
    <source>
        <strain evidence="5 6">KF1</strain>
    </source>
</reference>
<keyword evidence="3" id="KW-0804">Transcription</keyword>
<feature type="domain" description="HTH gntR-type" evidence="4">
    <location>
        <begin position="17"/>
        <end position="84"/>
    </location>
</feature>
<dbReference type="Pfam" id="PF00392">
    <property type="entry name" value="GntR"/>
    <property type="match status" value="1"/>
</dbReference>
<dbReference type="InterPro" id="IPR011711">
    <property type="entry name" value="GntR_C"/>
</dbReference>
<comment type="caution">
    <text evidence="5">The sequence shown here is derived from an EMBL/GenBank/DDBJ whole genome shotgun (WGS) entry which is preliminary data.</text>
</comment>
<sequence>MTTVPPASSAPGPASSNRVVDRAVAAIEAIIAERGLTPGARLPSERAMVAMIGTSRGSLREAIGRLSAAGLLSVGPRGTTIAAPLAARWAEGTIAAPLGARIAADPGYGRDVLEVRQGLERQAAFHAARRALPADRDHIRRCFDAMIDSHGSGDAGDEAQADAAFHLAIARASHNAVLHSVMSSMFGLLRSSISDSLEKLYTVPRTFEQLSDQHRRLMETILAGDAEAARDASDAHIQFVETTIRGIDEERARQVRAAALHAPSIPQDRQKSRS</sequence>
<dbReference type="Pfam" id="PF07729">
    <property type="entry name" value="FCD"/>
    <property type="match status" value="1"/>
</dbReference>
<dbReference type="InterPro" id="IPR036388">
    <property type="entry name" value="WH-like_DNA-bd_sf"/>
</dbReference>
<evidence type="ECO:0000313" key="5">
    <source>
        <dbReference type="EMBL" id="EZP80989.1"/>
    </source>
</evidence>
<dbReference type="PRINTS" id="PR00035">
    <property type="entry name" value="HTHGNTR"/>
</dbReference>
<dbReference type="Proteomes" id="UP000024329">
    <property type="component" value="Unassembled WGS sequence"/>
</dbReference>
<dbReference type="PROSITE" id="PS50949">
    <property type="entry name" value="HTH_GNTR"/>
    <property type="match status" value="1"/>
</dbReference>
<dbReference type="PATRIC" id="fig|158500.4.peg.3114"/>
<evidence type="ECO:0000313" key="6">
    <source>
        <dbReference type="Proteomes" id="UP000024329"/>
    </source>
</evidence>
<evidence type="ECO:0000256" key="2">
    <source>
        <dbReference type="ARBA" id="ARBA00023125"/>
    </source>
</evidence>
<keyword evidence="1" id="KW-0805">Transcription regulation</keyword>
<organism evidence="5 6">
    <name type="scientific">Novosphingobium resinovorum</name>
    <dbReference type="NCBI Taxonomy" id="158500"/>
    <lineage>
        <taxon>Bacteria</taxon>
        <taxon>Pseudomonadati</taxon>
        <taxon>Pseudomonadota</taxon>
        <taxon>Alphaproteobacteria</taxon>
        <taxon>Sphingomonadales</taxon>
        <taxon>Sphingomonadaceae</taxon>
        <taxon>Novosphingobium</taxon>
    </lineage>
</organism>
<dbReference type="InterPro" id="IPR008920">
    <property type="entry name" value="TF_FadR/GntR_C"/>
</dbReference>
<accession>A0A031JVQ1</accession>
<protein>
    <submittedName>
        <fullName evidence="5">Transcriptional regulator GntR family protein</fullName>
    </submittedName>
</protein>
<dbReference type="SUPFAM" id="SSF48008">
    <property type="entry name" value="GntR ligand-binding domain-like"/>
    <property type="match status" value="1"/>
</dbReference>
<dbReference type="AlphaFoldDB" id="A0A031JVQ1"/>
<dbReference type="SUPFAM" id="SSF46785">
    <property type="entry name" value="Winged helix' DNA-binding domain"/>
    <property type="match status" value="1"/>
</dbReference>
<proteinExistence type="predicted"/>
<dbReference type="GO" id="GO:0003700">
    <property type="term" value="F:DNA-binding transcription factor activity"/>
    <property type="evidence" value="ECO:0007669"/>
    <property type="project" value="InterPro"/>
</dbReference>
<dbReference type="eggNOG" id="COG2186">
    <property type="taxonomic scope" value="Bacteria"/>
</dbReference>
<dbReference type="SMART" id="SM00895">
    <property type="entry name" value="FCD"/>
    <property type="match status" value="1"/>
</dbReference>